<dbReference type="GO" id="GO:0016567">
    <property type="term" value="P:protein ubiquitination"/>
    <property type="evidence" value="ECO:0007669"/>
    <property type="project" value="TreeGrafter"/>
</dbReference>
<reference evidence="4 5" key="1">
    <citation type="journal article" date="2016" name="Mol. Biol. Evol.">
        <title>Comparative Genomics of Early-Diverging Mushroom-Forming Fungi Provides Insights into the Origins of Lignocellulose Decay Capabilities.</title>
        <authorList>
            <person name="Nagy L.G."/>
            <person name="Riley R."/>
            <person name="Tritt A."/>
            <person name="Adam C."/>
            <person name="Daum C."/>
            <person name="Floudas D."/>
            <person name="Sun H."/>
            <person name="Yadav J.S."/>
            <person name="Pangilinan J."/>
            <person name="Larsson K.H."/>
            <person name="Matsuura K."/>
            <person name="Barry K."/>
            <person name="Labutti K."/>
            <person name="Kuo R."/>
            <person name="Ohm R.A."/>
            <person name="Bhattacharya S.S."/>
            <person name="Shirouzu T."/>
            <person name="Yoshinaga Y."/>
            <person name="Martin F.M."/>
            <person name="Grigoriev I.V."/>
            <person name="Hibbett D.S."/>
        </authorList>
    </citation>
    <scope>NUCLEOTIDE SEQUENCE [LARGE SCALE GENOMIC DNA]</scope>
    <source>
        <strain evidence="4 5">CBS 109695</strain>
    </source>
</reference>
<dbReference type="OrthoDB" id="2270193at2759"/>
<evidence type="ECO:0000256" key="1">
    <source>
        <dbReference type="ARBA" id="ARBA00023242"/>
    </source>
</evidence>
<keyword evidence="5" id="KW-1185">Reference proteome</keyword>
<dbReference type="GO" id="GO:0061630">
    <property type="term" value="F:ubiquitin protein ligase activity"/>
    <property type="evidence" value="ECO:0007669"/>
    <property type="project" value="TreeGrafter"/>
</dbReference>
<proteinExistence type="predicted"/>
<dbReference type="GO" id="GO:0005634">
    <property type="term" value="C:nucleus"/>
    <property type="evidence" value="ECO:0007669"/>
    <property type="project" value="UniProtKB-SubCell"/>
</dbReference>
<gene>
    <name evidence="4" type="ORF">FIBSPDRAFT_856862</name>
</gene>
<evidence type="ECO:0000313" key="5">
    <source>
        <dbReference type="Proteomes" id="UP000076532"/>
    </source>
</evidence>
<dbReference type="InterPro" id="IPR003105">
    <property type="entry name" value="SRA_YDG"/>
</dbReference>
<evidence type="ECO:0000256" key="2">
    <source>
        <dbReference type="PROSITE-ProRule" id="PRU00358"/>
    </source>
</evidence>
<dbReference type="SMART" id="SM00466">
    <property type="entry name" value="SRA"/>
    <property type="match status" value="1"/>
</dbReference>
<dbReference type="SUPFAM" id="SSF88697">
    <property type="entry name" value="PUA domain-like"/>
    <property type="match status" value="1"/>
</dbReference>
<dbReference type="STRING" id="436010.A0A166N5E7"/>
<dbReference type="PANTHER" id="PTHR14140">
    <property type="entry name" value="E3 UBIQUITIN-PROTEIN LIGASE UHRF-RELATED"/>
    <property type="match status" value="1"/>
</dbReference>
<dbReference type="AlphaFoldDB" id="A0A166N5E7"/>
<name>A0A166N5E7_9AGAM</name>
<evidence type="ECO:0000313" key="4">
    <source>
        <dbReference type="EMBL" id="KZP24660.1"/>
    </source>
</evidence>
<dbReference type="Proteomes" id="UP000076532">
    <property type="component" value="Unassembled WGS sequence"/>
</dbReference>
<dbReference type="InterPro" id="IPR045134">
    <property type="entry name" value="UHRF1/2-like"/>
</dbReference>
<feature type="domain" description="YDG" evidence="3">
    <location>
        <begin position="1"/>
        <end position="131"/>
    </location>
</feature>
<dbReference type="InterPro" id="IPR036987">
    <property type="entry name" value="SRA-YDG_sf"/>
</dbReference>
<dbReference type="GO" id="GO:0044027">
    <property type="term" value="P:negative regulation of gene expression via chromosomal CpG island methylation"/>
    <property type="evidence" value="ECO:0007669"/>
    <property type="project" value="TreeGrafter"/>
</dbReference>
<dbReference type="Pfam" id="PF02182">
    <property type="entry name" value="SAD_SRA"/>
    <property type="match status" value="1"/>
</dbReference>
<dbReference type="PROSITE" id="PS51015">
    <property type="entry name" value="YDG"/>
    <property type="match status" value="1"/>
</dbReference>
<keyword evidence="1 2" id="KW-0539">Nucleus</keyword>
<dbReference type="PANTHER" id="PTHR14140:SF27">
    <property type="entry name" value="OS04G0289800 PROTEIN"/>
    <property type="match status" value="1"/>
</dbReference>
<dbReference type="EMBL" id="KV417525">
    <property type="protein sequence ID" value="KZP24660.1"/>
    <property type="molecule type" value="Genomic_DNA"/>
</dbReference>
<dbReference type="Gene3D" id="2.30.280.10">
    <property type="entry name" value="SRA-YDG"/>
    <property type="match status" value="1"/>
</dbReference>
<accession>A0A166N5E7</accession>
<evidence type="ECO:0000259" key="3">
    <source>
        <dbReference type="PROSITE" id="PS51015"/>
    </source>
</evidence>
<organism evidence="4 5">
    <name type="scientific">Athelia psychrophila</name>
    <dbReference type="NCBI Taxonomy" id="1759441"/>
    <lineage>
        <taxon>Eukaryota</taxon>
        <taxon>Fungi</taxon>
        <taxon>Dikarya</taxon>
        <taxon>Basidiomycota</taxon>
        <taxon>Agaricomycotina</taxon>
        <taxon>Agaricomycetes</taxon>
        <taxon>Agaricomycetidae</taxon>
        <taxon>Atheliales</taxon>
        <taxon>Atheliaceae</taxon>
        <taxon>Athelia</taxon>
    </lineage>
</organism>
<protein>
    <recommendedName>
        <fullName evidence="3">YDG domain-containing protein</fullName>
    </recommendedName>
</protein>
<dbReference type="InterPro" id="IPR015947">
    <property type="entry name" value="PUA-like_sf"/>
</dbReference>
<sequence length="142" mass="15587">MCDSKVHSSTFAGIAKASKQLGSPAVVLSGKYEDDVDEGDVVYYTGTGGRKDDDWGAASVPQTEDQTFNHQDNAALKTSSEKHYPIRLFRAIPAKSSSGIQYRFDGMYDVTHAGYGKGKSGFAICRYKFVRRRGQAPLPQRL</sequence>
<comment type="subcellular location">
    <subcellularLocation>
        <location evidence="2">Nucleus</location>
    </subcellularLocation>
</comment>